<dbReference type="STRING" id="456900.A0A151ICK2"/>
<reference evidence="1 2" key="1">
    <citation type="submission" date="2016-03" db="EMBL/GenBank/DDBJ databases">
        <title>Cyphomyrmex costatus WGS genome.</title>
        <authorList>
            <person name="Nygaard S."/>
            <person name="Hu H."/>
            <person name="Boomsma J."/>
            <person name="Zhang G."/>
        </authorList>
    </citation>
    <scope>NUCLEOTIDE SEQUENCE [LARGE SCALE GENOMIC DNA]</scope>
    <source>
        <strain evidence="1">MS0001</strain>
        <tissue evidence="1">Whole body</tissue>
    </source>
</reference>
<dbReference type="AlphaFoldDB" id="A0A151ICK2"/>
<evidence type="ECO:0000313" key="2">
    <source>
        <dbReference type="Proteomes" id="UP000078542"/>
    </source>
</evidence>
<accession>A0A151ICK2</accession>
<organism evidence="1 2">
    <name type="scientific">Cyphomyrmex costatus</name>
    <dbReference type="NCBI Taxonomy" id="456900"/>
    <lineage>
        <taxon>Eukaryota</taxon>
        <taxon>Metazoa</taxon>
        <taxon>Ecdysozoa</taxon>
        <taxon>Arthropoda</taxon>
        <taxon>Hexapoda</taxon>
        <taxon>Insecta</taxon>
        <taxon>Pterygota</taxon>
        <taxon>Neoptera</taxon>
        <taxon>Endopterygota</taxon>
        <taxon>Hymenoptera</taxon>
        <taxon>Apocrita</taxon>
        <taxon>Aculeata</taxon>
        <taxon>Formicoidea</taxon>
        <taxon>Formicidae</taxon>
        <taxon>Myrmicinae</taxon>
        <taxon>Cyphomyrmex</taxon>
    </lineage>
</organism>
<dbReference type="EMBL" id="KQ978044">
    <property type="protein sequence ID" value="KYM97806.1"/>
    <property type="molecule type" value="Genomic_DNA"/>
</dbReference>
<evidence type="ECO:0000313" key="1">
    <source>
        <dbReference type="EMBL" id="KYM97806.1"/>
    </source>
</evidence>
<dbReference type="Proteomes" id="UP000078542">
    <property type="component" value="Unassembled WGS sequence"/>
</dbReference>
<protein>
    <recommendedName>
        <fullName evidence="3">C2H2-type domain-containing protein</fullName>
    </recommendedName>
</protein>
<gene>
    <name evidence="1" type="ORF">ALC62_11501</name>
</gene>
<evidence type="ECO:0008006" key="3">
    <source>
        <dbReference type="Google" id="ProtNLM"/>
    </source>
</evidence>
<proteinExistence type="predicted"/>
<name>A0A151ICK2_9HYME</name>
<keyword evidence="2" id="KW-1185">Reference proteome</keyword>
<feature type="non-terminal residue" evidence="1">
    <location>
        <position position="1"/>
    </location>
</feature>
<sequence length="329" mass="37753">YLRIIHSFYEGSQLNLKCYFLNCPSIFKTYSGFKKHLAKCKLNIEQVCTDNSNNSTEILNNIETLMFLIENSSFKKIIFNSFNEKIINRSKYNNFTGEMYKTNELFCNSEKLTIQIQIIFDEFEICNPLGSKTLSHKIGGFYFSICNLPPHFNSNLNNIHLLALYYNKDTKNFGINTILEIIVKDVKILETEGFYIGGLEYPVKGTVAVLSHDNLGGANIKLRSVLNNFGINLSMDIMHDFLDGICQLELKLFIKFLIQEKLASIEEINDKINCCSPRVLPQLSLAFQPSNELAEMQDYYCKATFAFRHSNDLRKCKAANSITRADNDH</sequence>